<name>A0A437QCM7_9GAMM</name>
<evidence type="ECO:0000256" key="11">
    <source>
        <dbReference type="ARBA" id="ARBA00023098"/>
    </source>
</evidence>
<evidence type="ECO:0000256" key="6">
    <source>
        <dbReference type="ARBA" id="ARBA00022679"/>
    </source>
</evidence>
<evidence type="ECO:0000256" key="12">
    <source>
        <dbReference type="ARBA" id="ARBA00029438"/>
    </source>
</evidence>
<dbReference type="GO" id="GO:0005829">
    <property type="term" value="C:cytosol"/>
    <property type="evidence" value="ECO:0007669"/>
    <property type="project" value="TreeGrafter"/>
</dbReference>
<evidence type="ECO:0000259" key="13">
    <source>
        <dbReference type="Pfam" id="PF00288"/>
    </source>
</evidence>
<dbReference type="RefSeq" id="WP_127692364.1">
    <property type="nucleotide sequence ID" value="NZ_SACQ01000001.1"/>
</dbReference>
<evidence type="ECO:0000256" key="2">
    <source>
        <dbReference type="ARBA" id="ARBA00006495"/>
    </source>
</evidence>
<dbReference type="PANTHER" id="PTHR43290">
    <property type="entry name" value="MEVALONATE KINASE"/>
    <property type="match status" value="1"/>
</dbReference>
<dbReference type="Pfam" id="PF00288">
    <property type="entry name" value="GHMP_kinases_N"/>
    <property type="match status" value="1"/>
</dbReference>
<dbReference type="SUPFAM" id="SSF54211">
    <property type="entry name" value="Ribosomal protein S5 domain 2-like"/>
    <property type="match status" value="1"/>
</dbReference>
<accession>A0A437QCM7</accession>
<sequence length="348" mass="37650">MKACAPGKVILSGEHAVVYGAQAIAIAIRKHTYVSFSPITESNSISTLFSGISSGFHYPLHALSALKSKLDTRFDAFVQGDLPIQKILSQPDDLLMYTLSALVHHLPVVPGRRSRSSYLPVPGRLSSESELPLGAGMGSSASAIAATLVLFENLLDKPLSAEQRFELVRFCERLQHGKGSAIDAAAVTYGGMVQVQQERVKRLDTNIGPGWYWIFTGQPSVSTGECVQFVRQHFATDHTLWDQFSRVTAALADEISHHHSVLELVKENHQLLKHIQVVPDSAVALIEALEAAGGAAKISGAGAHRGSFGGLVIAYMPEGDIESALVPFPQYSWGPLEEDRLGARYLND</sequence>
<keyword evidence="4" id="KW-0963">Cytoplasm</keyword>
<dbReference type="InterPro" id="IPR036554">
    <property type="entry name" value="GHMP_kinase_C_sf"/>
</dbReference>
<dbReference type="GO" id="GO:0019287">
    <property type="term" value="P:isopentenyl diphosphate biosynthetic process, mevalonate pathway"/>
    <property type="evidence" value="ECO:0007669"/>
    <property type="project" value="UniProtKB-UniPathway"/>
</dbReference>
<keyword evidence="10" id="KW-0460">Magnesium</keyword>
<comment type="similarity">
    <text evidence="2">Belongs to the GHMP kinase family. Mevalonate kinase subfamily.</text>
</comment>
<proteinExistence type="inferred from homology"/>
<dbReference type="GO" id="GO:0004496">
    <property type="term" value="F:mevalonate kinase activity"/>
    <property type="evidence" value="ECO:0007669"/>
    <property type="project" value="UniProtKB-EC"/>
</dbReference>
<evidence type="ECO:0000256" key="10">
    <source>
        <dbReference type="ARBA" id="ARBA00022842"/>
    </source>
</evidence>
<organism evidence="14 15">
    <name type="scientific">Neptunomonas marina</name>
    <dbReference type="NCBI Taxonomy" id="1815562"/>
    <lineage>
        <taxon>Bacteria</taxon>
        <taxon>Pseudomonadati</taxon>
        <taxon>Pseudomonadota</taxon>
        <taxon>Gammaproteobacteria</taxon>
        <taxon>Oceanospirillales</taxon>
        <taxon>Oceanospirillaceae</taxon>
        <taxon>Neptunomonas</taxon>
    </lineage>
</organism>
<evidence type="ECO:0000256" key="3">
    <source>
        <dbReference type="ARBA" id="ARBA00012103"/>
    </source>
</evidence>
<keyword evidence="6" id="KW-0808">Transferase</keyword>
<feature type="domain" description="GHMP kinase N-terminal" evidence="13">
    <location>
        <begin position="123"/>
        <end position="191"/>
    </location>
</feature>
<keyword evidence="7" id="KW-0547">Nucleotide-binding</keyword>
<dbReference type="GO" id="GO:0005524">
    <property type="term" value="F:ATP binding"/>
    <property type="evidence" value="ECO:0007669"/>
    <property type="project" value="UniProtKB-KW"/>
</dbReference>
<dbReference type="SUPFAM" id="SSF55060">
    <property type="entry name" value="GHMP Kinase, C-terminal domain"/>
    <property type="match status" value="1"/>
</dbReference>
<evidence type="ECO:0000256" key="9">
    <source>
        <dbReference type="ARBA" id="ARBA00022840"/>
    </source>
</evidence>
<dbReference type="UniPathway" id="UPA00057">
    <property type="reaction ID" value="UER00098"/>
</dbReference>
<dbReference type="PROSITE" id="PS00627">
    <property type="entry name" value="GHMP_KINASES_ATP"/>
    <property type="match status" value="1"/>
</dbReference>
<comment type="caution">
    <text evidence="14">The sequence shown here is derived from an EMBL/GenBank/DDBJ whole genome shotgun (WGS) entry which is preliminary data.</text>
</comment>
<dbReference type="EC" id="2.7.1.36" evidence="3"/>
<keyword evidence="8 14" id="KW-0418">Kinase</keyword>
<reference evidence="14 15" key="1">
    <citation type="submission" date="2019-01" db="EMBL/GenBank/DDBJ databases">
        <authorList>
            <person name="Chen W.-M."/>
        </authorList>
    </citation>
    <scope>NUCLEOTIDE SEQUENCE [LARGE SCALE GENOMIC DNA]</scope>
    <source>
        <strain evidence="14 15">HPM-16</strain>
    </source>
</reference>
<evidence type="ECO:0000256" key="7">
    <source>
        <dbReference type="ARBA" id="ARBA00022741"/>
    </source>
</evidence>
<dbReference type="Gene3D" id="3.30.230.10">
    <property type="match status" value="1"/>
</dbReference>
<gene>
    <name evidence="14" type="ORF">EOE65_00645</name>
</gene>
<comment type="subcellular location">
    <subcellularLocation>
        <location evidence="1">Cytoplasm</location>
    </subcellularLocation>
</comment>
<evidence type="ECO:0000313" key="14">
    <source>
        <dbReference type="EMBL" id="RVU32195.1"/>
    </source>
</evidence>
<dbReference type="InterPro" id="IPR020568">
    <property type="entry name" value="Ribosomal_Su5_D2-typ_SF"/>
</dbReference>
<keyword evidence="11" id="KW-0443">Lipid metabolism</keyword>
<keyword evidence="5" id="KW-0444">Lipid biosynthesis</keyword>
<protein>
    <recommendedName>
        <fullName evidence="3">mevalonate kinase</fullName>
        <ecNumber evidence="3">2.7.1.36</ecNumber>
    </recommendedName>
</protein>
<evidence type="ECO:0000256" key="5">
    <source>
        <dbReference type="ARBA" id="ARBA00022516"/>
    </source>
</evidence>
<dbReference type="Proteomes" id="UP000282818">
    <property type="component" value="Unassembled WGS sequence"/>
</dbReference>
<dbReference type="EMBL" id="SACQ01000001">
    <property type="protein sequence ID" value="RVU32195.1"/>
    <property type="molecule type" value="Genomic_DNA"/>
</dbReference>
<evidence type="ECO:0000313" key="15">
    <source>
        <dbReference type="Proteomes" id="UP000282818"/>
    </source>
</evidence>
<keyword evidence="9" id="KW-0067">ATP-binding</keyword>
<dbReference type="InterPro" id="IPR014721">
    <property type="entry name" value="Ribsml_uS5_D2-typ_fold_subgr"/>
</dbReference>
<dbReference type="PRINTS" id="PR00959">
    <property type="entry name" value="MEVGALKINASE"/>
</dbReference>
<dbReference type="Gene3D" id="3.30.70.890">
    <property type="entry name" value="GHMP kinase, C-terminal domain"/>
    <property type="match status" value="1"/>
</dbReference>
<dbReference type="InterPro" id="IPR006205">
    <property type="entry name" value="Mev_gal_kin"/>
</dbReference>
<comment type="pathway">
    <text evidence="12">Isoprenoid biosynthesis; isopentenyl diphosphate biosynthesis via mevalonate pathway; isopentenyl diphosphate from (R)-mevalonate: step 1/3.</text>
</comment>
<evidence type="ECO:0000256" key="4">
    <source>
        <dbReference type="ARBA" id="ARBA00022490"/>
    </source>
</evidence>
<keyword evidence="15" id="KW-1185">Reference proteome</keyword>
<dbReference type="AlphaFoldDB" id="A0A437QCM7"/>
<evidence type="ECO:0000256" key="1">
    <source>
        <dbReference type="ARBA" id="ARBA00004496"/>
    </source>
</evidence>
<dbReference type="InterPro" id="IPR006203">
    <property type="entry name" value="GHMP_knse_ATP-bd_CS"/>
</dbReference>
<dbReference type="PANTHER" id="PTHR43290:SF2">
    <property type="entry name" value="MEVALONATE KINASE"/>
    <property type="match status" value="1"/>
</dbReference>
<evidence type="ECO:0000256" key="8">
    <source>
        <dbReference type="ARBA" id="ARBA00022777"/>
    </source>
</evidence>
<dbReference type="InterPro" id="IPR006204">
    <property type="entry name" value="GHMP_kinase_N_dom"/>
</dbReference>